<organism evidence="2">
    <name type="scientific">hydrothermal vent metagenome</name>
    <dbReference type="NCBI Taxonomy" id="652676"/>
    <lineage>
        <taxon>unclassified sequences</taxon>
        <taxon>metagenomes</taxon>
        <taxon>ecological metagenomes</taxon>
    </lineage>
</organism>
<keyword evidence="1" id="KW-1133">Transmembrane helix</keyword>
<reference evidence="2" key="1">
    <citation type="submission" date="2016-10" db="EMBL/GenBank/DDBJ databases">
        <authorList>
            <person name="de Groot N.N."/>
        </authorList>
    </citation>
    <scope>NUCLEOTIDE SEQUENCE</scope>
</reference>
<dbReference type="EMBL" id="FPHN01000275">
    <property type="protein sequence ID" value="SFV69430.1"/>
    <property type="molecule type" value="Genomic_DNA"/>
</dbReference>
<keyword evidence="1" id="KW-0812">Transmembrane</keyword>
<sequence length="121" mass="13533">MEKFLELEAGYLVIGLVILLITLFVTTRPFFKKGAVLKGLISVGIFLAFAIGMHYKITTDRMASVKSAFKEGKTIICESRATRKVAQSVDVNINREWVLEGDVFSSVNYGRVFHTARCLVK</sequence>
<feature type="transmembrane region" description="Helical" evidence="1">
    <location>
        <begin position="37"/>
        <end position="57"/>
    </location>
</feature>
<evidence type="ECO:0000256" key="1">
    <source>
        <dbReference type="SAM" id="Phobius"/>
    </source>
</evidence>
<dbReference type="AlphaFoldDB" id="A0A1W1CU93"/>
<keyword evidence="1" id="KW-0472">Membrane</keyword>
<protein>
    <submittedName>
        <fullName evidence="2">Uncharacterized protein</fullName>
    </submittedName>
</protein>
<feature type="transmembrane region" description="Helical" evidence="1">
    <location>
        <begin position="12"/>
        <end position="31"/>
    </location>
</feature>
<name>A0A1W1CU93_9ZZZZ</name>
<gene>
    <name evidence="2" type="ORF">MNB_SV-14-945</name>
</gene>
<evidence type="ECO:0000313" key="2">
    <source>
        <dbReference type="EMBL" id="SFV69430.1"/>
    </source>
</evidence>
<proteinExistence type="predicted"/>
<accession>A0A1W1CU93</accession>